<dbReference type="STRING" id="1217970.SAMN05444002_0742"/>
<dbReference type="Proteomes" id="UP000184932">
    <property type="component" value="Unassembled WGS sequence"/>
</dbReference>
<sequence>MSLFGKLFGKGPPPPAPDPEIHDGFAITPAPEKAPGGYRIGAIIEKDGKRHHMIRADVIASEEECVAASLRKARQMIDEQGDRLF</sequence>
<accession>A0A1N6EG75</accession>
<feature type="region of interest" description="Disordered" evidence="1">
    <location>
        <begin position="1"/>
        <end position="33"/>
    </location>
</feature>
<evidence type="ECO:0008006" key="4">
    <source>
        <dbReference type="Google" id="ProtNLM"/>
    </source>
</evidence>
<dbReference type="Pfam" id="PF10115">
    <property type="entry name" value="HlyU"/>
    <property type="match status" value="1"/>
</dbReference>
<proteinExistence type="predicted"/>
<dbReference type="AlphaFoldDB" id="A0A1N6EG75"/>
<gene>
    <name evidence="2" type="ORF">SAMN05444002_0742</name>
</gene>
<reference evidence="3" key="1">
    <citation type="submission" date="2016-11" db="EMBL/GenBank/DDBJ databases">
        <authorList>
            <person name="Varghese N."/>
            <person name="Submissions S."/>
        </authorList>
    </citation>
    <scope>NUCLEOTIDE SEQUENCE [LARGE SCALE GENOMIC DNA]</scope>
    <source>
        <strain evidence="3">DSM 29440</strain>
    </source>
</reference>
<protein>
    <recommendedName>
        <fullName evidence="4">Transcriptional activator HlyU</fullName>
    </recommendedName>
</protein>
<dbReference type="InterPro" id="IPR018772">
    <property type="entry name" value="Transcription_activator_HlyU"/>
</dbReference>
<evidence type="ECO:0000313" key="2">
    <source>
        <dbReference type="EMBL" id="SIN82033.1"/>
    </source>
</evidence>
<organism evidence="2 3">
    <name type="scientific">Vannielia litorea</name>
    <dbReference type="NCBI Taxonomy" id="1217970"/>
    <lineage>
        <taxon>Bacteria</taxon>
        <taxon>Pseudomonadati</taxon>
        <taxon>Pseudomonadota</taxon>
        <taxon>Alphaproteobacteria</taxon>
        <taxon>Rhodobacterales</taxon>
        <taxon>Paracoccaceae</taxon>
        <taxon>Vannielia</taxon>
    </lineage>
</organism>
<dbReference type="RefSeq" id="WP_074254889.1">
    <property type="nucleotide sequence ID" value="NZ_FSRL01000001.1"/>
</dbReference>
<dbReference type="OrthoDB" id="9800971at2"/>
<name>A0A1N6EG75_9RHOB</name>
<evidence type="ECO:0000313" key="3">
    <source>
        <dbReference type="Proteomes" id="UP000184932"/>
    </source>
</evidence>
<dbReference type="EMBL" id="FSRL01000001">
    <property type="protein sequence ID" value="SIN82033.1"/>
    <property type="molecule type" value="Genomic_DNA"/>
</dbReference>
<evidence type="ECO:0000256" key="1">
    <source>
        <dbReference type="SAM" id="MobiDB-lite"/>
    </source>
</evidence>
<keyword evidence="3" id="KW-1185">Reference proteome</keyword>